<evidence type="ECO:0000313" key="1">
    <source>
        <dbReference type="EMBL" id="PMD50268.1"/>
    </source>
</evidence>
<proteinExistence type="predicted"/>
<keyword evidence="2" id="KW-1185">Reference proteome</keyword>
<dbReference type="AlphaFoldDB" id="A0A2J6SHL6"/>
<dbReference type="RefSeq" id="XP_024727172.1">
    <property type="nucleotide sequence ID" value="XM_024871427.1"/>
</dbReference>
<gene>
    <name evidence="1" type="ORF">K444DRAFT_263758</name>
</gene>
<dbReference type="InParanoid" id="A0A2J6SHL6"/>
<protein>
    <submittedName>
        <fullName evidence="1">Uncharacterized protein</fullName>
    </submittedName>
</protein>
<dbReference type="EMBL" id="KZ613913">
    <property type="protein sequence ID" value="PMD50268.1"/>
    <property type="molecule type" value="Genomic_DNA"/>
</dbReference>
<dbReference type="Proteomes" id="UP000235371">
    <property type="component" value="Unassembled WGS sequence"/>
</dbReference>
<dbReference type="GeneID" id="36579509"/>
<reference evidence="1 2" key="1">
    <citation type="submission" date="2016-04" db="EMBL/GenBank/DDBJ databases">
        <title>A degradative enzymes factory behind the ericoid mycorrhizal symbiosis.</title>
        <authorList>
            <consortium name="DOE Joint Genome Institute"/>
            <person name="Martino E."/>
            <person name="Morin E."/>
            <person name="Grelet G."/>
            <person name="Kuo A."/>
            <person name="Kohler A."/>
            <person name="Daghino S."/>
            <person name="Barry K."/>
            <person name="Choi C."/>
            <person name="Cichocki N."/>
            <person name="Clum A."/>
            <person name="Copeland A."/>
            <person name="Hainaut M."/>
            <person name="Haridas S."/>
            <person name="Labutti K."/>
            <person name="Lindquist E."/>
            <person name="Lipzen A."/>
            <person name="Khouja H.-R."/>
            <person name="Murat C."/>
            <person name="Ohm R."/>
            <person name="Olson A."/>
            <person name="Spatafora J."/>
            <person name="Veneault-Fourrey C."/>
            <person name="Henrissat B."/>
            <person name="Grigoriev I."/>
            <person name="Martin F."/>
            <person name="Perotto S."/>
        </authorList>
    </citation>
    <scope>NUCLEOTIDE SEQUENCE [LARGE SCALE GENOMIC DNA]</scope>
    <source>
        <strain evidence="1 2">E</strain>
    </source>
</reference>
<accession>A0A2J6SHL6</accession>
<sequence length="338" mass="36569">MGCLNACLKSSPLIGSPFVALGGGFSVPEPASSSCVWTGKTGPQTSQGLRLFLTKFTPARLVLEVAQPLNHTRLCLPLDGVDAPLARLAGPPAMAIQTARPACRHSAMRCCCTIEMTRHPSRPSKGRHRQPFASTAVEGGRCLKFCFAWAPASAVLLADEQSWLAERTKSSSSIMSTHCSLLTACPLPTAQSWQEARSLMRQGLPVKMQGSSLRSVRSVRAAALFPPEERVPDPPVDSSAGSKRRGSRIMLSSRLFLGYYCQLNHGNGDGDQAKLLLSLSGLPLSSQASRSRFSSEWRLNGNTVSWDQPMLHFLRQTQKITFAPYGISSPRLWDSGMG</sequence>
<evidence type="ECO:0000313" key="2">
    <source>
        <dbReference type="Proteomes" id="UP000235371"/>
    </source>
</evidence>
<name>A0A2J6SHL6_9HELO</name>
<organism evidence="1 2">
    <name type="scientific">Hyaloscypha bicolor E</name>
    <dbReference type="NCBI Taxonomy" id="1095630"/>
    <lineage>
        <taxon>Eukaryota</taxon>
        <taxon>Fungi</taxon>
        <taxon>Dikarya</taxon>
        <taxon>Ascomycota</taxon>
        <taxon>Pezizomycotina</taxon>
        <taxon>Leotiomycetes</taxon>
        <taxon>Helotiales</taxon>
        <taxon>Hyaloscyphaceae</taxon>
        <taxon>Hyaloscypha</taxon>
        <taxon>Hyaloscypha bicolor</taxon>
    </lineage>
</organism>